<dbReference type="GO" id="GO:0005634">
    <property type="term" value="C:nucleus"/>
    <property type="evidence" value="ECO:0007669"/>
    <property type="project" value="TreeGrafter"/>
</dbReference>
<dbReference type="GO" id="GO:0000981">
    <property type="term" value="F:DNA-binding transcription factor activity, RNA polymerase II-specific"/>
    <property type="evidence" value="ECO:0007669"/>
    <property type="project" value="TreeGrafter"/>
</dbReference>
<protein>
    <recommendedName>
        <fullName evidence="6">C2H2-type domain-containing protein</fullName>
    </recommendedName>
</protein>
<feature type="domain" description="C2H2-type" evidence="6">
    <location>
        <begin position="307"/>
        <end position="334"/>
    </location>
</feature>
<keyword evidence="4" id="KW-0862">Zinc</keyword>
<dbReference type="Gene3D" id="3.30.160.60">
    <property type="entry name" value="Classic Zinc Finger"/>
    <property type="match status" value="1"/>
</dbReference>
<evidence type="ECO:0000313" key="8">
    <source>
        <dbReference type="Proteomes" id="UP001372834"/>
    </source>
</evidence>
<dbReference type="InterPro" id="IPR013087">
    <property type="entry name" value="Znf_C2H2_type"/>
</dbReference>
<evidence type="ECO:0000256" key="4">
    <source>
        <dbReference type="ARBA" id="ARBA00022833"/>
    </source>
</evidence>
<dbReference type="GO" id="GO:0008270">
    <property type="term" value="F:zinc ion binding"/>
    <property type="evidence" value="ECO:0007669"/>
    <property type="project" value="UniProtKB-KW"/>
</dbReference>
<feature type="domain" description="C2H2-type" evidence="6">
    <location>
        <begin position="334"/>
        <end position="361"/>
    </location>
</feature>
<dbReference type="GO" id="GO:0000977">
    <property type="term" value="F:RNA polymerase II transcription regulatory region sequence-specific DNA binding"/>
    <property type="evidence" value="ECO:0007669"/>
    <property type="project" value="TreeGrafter"/>
</dbReference>
<dbReference type="EMBL" id="JAWJWE010000003">
    <property type="protein sequence ID" value="KAK6640061.1"/>
    <property type="molecule type" value="Genomic_DNA"/>
</dbReference>
<dbReference type="SUPFAM" id="SSF57667">
    <property type="entry name" value="beta-beta-alpha zinc fingers"/>
    <property type="match status" value="1"/>
</dbReference>
<organism evidence="7 8">
    <name type="scientific">Polyplax serrata</name>
    <name type="common">Common mouse louse</name>
    <dbReference type="NCBI Taxonomy" id="468196"/>
    <lineage>
        <taxon>Eukaryota</taxon>
        <taxon>Metazoa</taxon>
        <taxon>Ecdysozoa</taxon>
        <taxon>Arthropoda</taxon>
        <taxon>Hexapoda</taxon>
        <taxon>Insecta</taxon>
        <taxon>Pterygota</taxon>
        <taxon>Neoptera</taxon>
        <taxon>Paraneoptera</taxon>
        <taxon>Psocodea</taxon>
        <taxon>Troctomorpha</taxon>
        <taxon>Phthiraptera</taxon>
        <taxon>Anoplura</taxon>
        <taxon>Polyplacidae</taxon>
        <taxon>Polyplax</taxon>
    </lineage>
</organism>
<evidence type="ECO:0000313" key="7">
    <source>
        <dbReference type="EMBL" id="KAK6640061.1"/>
    </source>
</evidence>
<evidence type="ECO:0000256" key="1">
    <source>
        <dbReference type="ARBA" id="ARBA00022723"/>
    </source>
</evidence>
<dbReference type="Proteomes" id="UP001372834">
    <property type="component" value="Unassembled WGS sequence"/>
</dbReference>
<keyword evidence="1" id="KW-0479">Metal-binding</keyword>
<dbReference type="SMART" id="SM00355">
    <property type="entry name" value="ZnF_C2H2"/>
    <property type="match status" value="4"/>
</dbReference>
<dbReference type="PROSITE" id="PS00028">
    <property type="entry name" value="ZINC_FINGER_C2H2_1"/>
    <property type="match status" value="4"/>
</dbReference>
<gene>
    <name evidence="7" type="ORF">RUM43_008338</name>
</gene>
<dbReference type="PANTHER" id="PTHR24379">
    <property type="entry name" value="KRAB AND ZINC FINGER DOMAIN-CONTAINING"/>
    <property type="match status" value="1"/>
</dbReference>
<dbReference type="PROSITE" id="PS50157">
    <property type="entry name" value="ZINC_FINGER_C2H2_2"/>
    <property type="match status" value="3"/>
</dbReference>
<comment type="caution">
    <text evidence="7">The sequence shown here is derived from an EMBL/GenBank/DDBJ whole genome shotgun (WGS) entry which is preliminary data.</text>
</comment>
<evidence type="ECO:0000256" key="2">
    <source>
        <dbReference type="ARBA" id="ARBA00022737"/>
    </source>
</evidence>
<keyword evidence="3 5" id="KW-0863">Zinc-finger</keyword>
<evidence type="ECO:0000256" key="3">
    <source>
        <dbReference type="ARBA" id="ARBA00022771"/>
    </source>
</evidence>
<name>A0AAN8PEQ1_POLSC</name>
<keyword evidence="2" id="KW-0677">Repeat</keyword>
<evidence type="ECO:0000256" key="5">
    <source>
        <dbReference type="PROSITE-ProRule" id="PRU00042"/>
    </source>
</evidence>
<accession>A0AAN8PEQ1</accession>
<sequence length="456" mass="52767">MTTQRENLKLHQVYSKENRINKPGLGDGKNGSCVYSIPTVTRLTRNRNNLRPLPVIEEEDVCYVEDDLDIKNYFFSNSVLKDPYLKRKTFNILLNNKLGKKVRKTNNSFDSCEKITETVTNIPGVLNINCMMNTKMKQSEHIWETNFGKRLINGKTCNSYDEESFNATSITEKHQEEIEENKLGDTLSNNMESKFSTEALINGSGDTDRDTSKNAIKKVATKYQRKKLPKVTRHSKRQRSLSIDATEVSKTNPVAKEYDIMEENEGFENSFGSSLEVKPSSLPLASRQQHLLTQCVRSILQCSADIIICDICNEALDNFGELLKHKKIHDMEKQTCLICNKEFSRTNEFVQHLLMHESVDKFSCKKCRKYFPTLEGFKRHELQFHYIGNEISKSYAEIQSTDNWGFMNFQKFKTNYECERCKLAFDTEEEQRAHKLTHLKMNLTAAKLLCPEFNVM</sequence>
<evidence type="ECO:0000259" key="6">
    <source>
        <dbReference type="PROSITE" id="PS50157"/>
    </source>
</evidence>
<dbReference type="AlphaFoldDB" id="A0AAN8PEQ1"/>
<proteinExistence type="predicted"/>
<feature type="domain" description="C2H2-type" evidence="6">
    <location>
        <begin position="362"/>
        <end position="385"/>
    </location>
</feature>
<dbReference type="InterPro" id="IPR036236">
    <property type="entry name" value="Znf_C2H2_sf"/>
</dbReference>
<dbReference type="PANTHER" id="PTHR24379:SF127">
    <property type="entry name" value="BLOODY FINGERS-RELATED"/>
    <property type="match status" value="1"/>
</dbReference>
<reference evidence="7 8" key="1">
    <citation type="submission" date="2023-10" db="EMBL/GenBank/DDBJ databases">
        <title>Genomes of two closely related lineages of the louse Polyplax serrata with different host specificities.</title>
        <authorList>
            <person name="Martinu J."/>
            <person name="Tarabai H."/>
            <person name="Stefka J."/>
            <person name="Hypsa V."/>
        </authorList>
    </citation>
    <scope>NUCLEOTIDE SEQUENCE [LARGE SCALE GENOMIC DNA]</scope>
    <source>
        <strain evidence="7">HR10_N</strain>
    </source>
</reference>